<feature type="chain" id="PRO_5040158850" evidence="3">
    <location>
        <begin position="21"/>
        <end position="648"/>
    </location>
</feature>
<dbReference type="AlphaFoldDB" id="A0A9P4PG32"/>
<proteinExistence type="inferred from homology"/>
<dbReference type="EMBL" id="MU001504">
    <property type="protein sequence ID" value="KAF2442503.1"/>
    <property type="molecule type" value="Genomic_DNA"/>
</dbReference>
<dbReference type="InterPro" id="IPR007867">
    <property type="entry name" value="GMC_OxRtase_C"/>
</dbReference>
<feature type="binding site" evidence="2">
    <location>
        <begin position="571"/>
        <end position="572"/>
    </location>
    <ligand>
        <name>FAD</name>
        <dbReference type="ChEBI" id="CHEBI:57692"/>
    </ligand>
</feature>
<protein>
    <submittedName>
        <fullName evidence="5">GMC oxidoreductase</fullName>
    </submittedName>
</protein>
<evidence type="ECO:0000256" key="3">
    <source>
        <dbReference type="SAM" id="SignalP"/>
    </source>
</evidence>
<evidence type="ECO:0000256" key="2">
    <source>
        <dbReference type="PIRSR" id="PIRSR000137-2"/>
    </source>
</evidence>
<dbReference type="PROSITE" id="PS00624">
    <property type="entry name" value="GMC_OXRED_2"/>
    <property type="match status" value="1"/>
</dbReference>
<dbReference type="SUPFAM" id="SSF51905">
    <property type="entry name" value="FAD/NAD(P)-binding domain"/>
    <property type="match status" value="1"/>
</dbReference>
<reference evidence="5" key="1">
    <citation type="journal article" date="2020" name="Stud. Mycol.">
        <title>101 Dothideomycetes genomes: a test case for predicting lifestyles and emergence of pathogens.</title>
        <authorList>
            <person name="Haridas S."/>
            <person name="Albert R."/>
            <person name="Binder M."/>
            <person name="Bloem J."/>
            <person name="Labutti K."/>
            <person name="Salamov A."/>
            <person name="Andreopoulos B."/>
            <person name="Baker S."/>
            <person name="Barry K."/>
            <person name="Bills G."/>
            <person name="Bluhm B."/>
            <person name="Cannon C."/>
            <person name="Castanera R."/>
            <person name="Culley D."/>
            <person name="Daum C."/>
            <person name="Ezra D."/>
            <person name="Gonzalez J."/>
            <person name="Henrissat B."/>
            <person name="Kuo A."/>
            <person name="Liang C."/>
            <person name="Lipzen A."/>
            <person name="Lutzoni F."/>
            <person name="Magnuson J."/>
            <person name="Mondo S."/>
            <person name="Nolan M."/>
            <person name="Ohm R."/>
            <person name="Pangilinan J."/>
            <person name="Park H.-J."/>
            <person name="Ramirez L."/>
            <person name="Alfaro M."/>
            <person name="Sun H."/>
            <person name="Tritt A."/>
            <person name="Yoshinaga Y."/>
            <person name="Zwiers L.-H."/>
            <person name="Turgeon B."/>
            <person name="Goodwin S."/>
            <person name="Spatafora J."/>
            <person name="Crous P."/>
            <person name="Grigoriev I."/>
        </authorList>
    </citation>
    <scope>NUCLEOTIDE SEQUENCE</scope>
    <source>
        <strain evidence="5">CBS 690.94</strain>
    </source>
</reference>
<evidence type="ECO:0000259" key="4">
    <source>
        <dbReference type="PROSITE" id="PS00624"/>
    </source>
</evidence>
<dbReference type="OrthoDB" id="269227at2759"/>
<dbReference type="GO" id="GO:0016614">
    <property type="term" value="F:oxidoreductase activity, acting on CH-OH group of donors"/>
    <property type="evidence" value="ECO:0007669"/>
    <property type="project" value="InterPro"/>
</dbReference>
<gene>
    <name evidence="5" type="ORF">P171DRAFT_417738</name>
</gene>
<feature type="signal peptide" evidence="3">
    <location>
        <begin position="1"/>
        <end position="20"/>
    </location>
</feature>
<feature type="domain" description="Glucose-methanol-choline oxidoreductase N-terminal" evidence="4">
    <location>
        <begin position="332"/>
        <end position="346"/>
    </location>
</feature>
<dbReference type="Proteomes" id="UP000799764">
    <property type="component" value="Unassembled WGS sequence"/>
</dbReference>
<dbReference type="SUPFAM" id="SSF54373">
    <property type="entry name" value="FAD-linked reductases, C-terminal domain"/>
    <property type="match status" value="1"/>
</dbReference>
<dbReference type="Gene3D" id="3.30.560.10">
    <property type="entry name" value="Glucose Oxidase, domain 3"/>
    <property type="match status" value="1"/>
</dbReference>
<name>A0A9P4PG32_9PLEO</name>
<evidence type="ECO:0000313" key="6">
    <source>
        <dbReference type="Proteomes" id="UP000799764"/>
    </source>
</evidence>
<dbReference type="InterPro" id="IPR012132">
    <property type="entry name" value="GMC_OxRdtase"/>
</dbReference>
<comment type="caution">
    <text evidence="5">The sequence shown here is derived from an EMBL/GenBank/DDBJ whole genome shotgun (WGS) entry which is preliminary data.</text>
</comment>
<keyword evidence="3" id="KW-0732">Signal</keyword>
<dbReference type="InterPro" id="IPR036188">
    <property type="entry name" value="FAD/NAD-bd_sf"/>
</dbReference>
<dbReference type="PIRSF" id="PIRSF000137">
    <property type="entry name" value="Alcohol_oxidase"/>
    <property type="match status" value="1"/>
</dbReference>
<dbReference type="PANTHER" id="PTHR11552">
    <property type="entry name" value="GLUCOSE-METHANOL-CHOLINE GMC OXIDOREDUCTASE"/>
    <property type="match status" value="1"/>
</dbReference>
<sequence>MPSRHQLTLSLTFFLASTQAWPAYQFAKRQSSDNPPGQSENPTFEEEYDFVIAGGGTAGLTLANRLTESGRFSVLVLEAGFNPEVVEAYATPGGNQFLKGSAVDWGFVTTPQEHLGGRTLQYLRGKSLGGSSVTNGLYYARGSSLVYDRWVELGNPGWGWEDVYPLFRKSTKLNPPNLGQLSEFSQEYKTWDDSAYGGGPLELGFQGYVTDSTNDFVVACSEASDIPIVDDLNLGVGQGVKLGTTTTNSVLRRSSSYDSFYQQARNRTNLRVLYNAPVTGIAFSSVESGNATLYGNTTTGAQPRALGVSYIEQSAGLVRQARARKEVIVSMGAFHTPQLLMVSGIGPSAELEKVGVQPVHINENVGQHLDDHSVFSIMARATTNASTTSMSSTPDNLQAAQTEFFTNLTGPYTAPSGVTNGFKKLSIEELQSIGARAVIDAGLANQSHIEFLFETVWYPWIPTPYYTALPNKSYISITASSMVQLSRGNITLRSNSMSDAPLINPNYYADETDGIMGVHSFRYLRDILRHPSLSQYTIGDNAGEVSPGPEVADDDDEAILQYIKNNTMPNWHASGTARMRPEVDGGVVDSRLKVYGVDGLRVIDCSIIPVLPDANILASVYMIAEKGAELIEEDWEDVGYERRKKRSV</sequence>
<comment type="cofactor">
    <cofactor evidence="2">
        <name>FAD</name>
        <dbReference type="ChEBI" id="CHEBI:57692"/>
    </cofactor>
</comment>
<keyword evidence="6" id="KW-1185">Reference proteome</keyword>
<evidence type="ECO:0000313" key="5">
    <source>
        <dbReference type="EMBL" id="KAF2442503.1"/>
    </source>
</evidence>
<dbReference type="Pfam" id="PF05199">
    <property type="entry name" value="GMC_oxred_C"/>
    <property type="match status" value="1"/>
</dbReference>
<dbReference type="GO" id="GO:0050660">
    <property type="term" value="F:flavin adenine dinucleotide binding"/>
    <property type="evidence" value="ECO:0007669"/>
    <property type="project" value="InterPro"/>
</dbReference>
<dbReference type="PANTHER" id="PTHR11552:SF115">
    <property type="entry name" value="DEHYDROGENASE XPTC-RELATED"/>
    <property type="match status" value="1"/>
</dbReference>
<comment type="similarity">
    <text evidence="1">Belongs to the GMC oxidoreductase family.</text>
</comment>
<keyword evidence="2" id="KW-0274">FAD</keyword>
<accession>A0A9P4PG32</accession>
<keyword evidence="2" id="KW-0285">Flavoprotein</keyword>
<dbReference type="GO" id="GO:0044550">
    <property type="term" value="P:secondary metabolite biosynthetic process"/>
    <property type="evidence" value="ECO:0007669"/>
    <property type="project" value="TreeGrafter"/>
</dbReference>
<feature type="binding site" evidence="2">
    <location>
        <position position="278"/>
    </location>
    <ligand>
        <name>FAD</name>
        <dbReference type="ChEBI" id="CHEBI:57692"/>
    </ligand>
</feature>
<evidence type="ECO:0000256" key="1">
    <source>
        <dbReference type="ARBA" id="ARBA00010790"/>
    </source>
</evidence>
<dbReference type="Pfam" id="PF00732">
    <property type="entry name" value="GMC_oxred_N"/>
    <property type="match status" value="1"/>
</dbReference>
<organism evidence="5 6">
    <name type="scientific">Karstenula rhodostoma CBS 690.94</name>
    <dbReference type="NCBI Taxonomy" id="1392251"/>
    <lineage>
        <taxon>Eukaryota</taxon>
        <taxon>Fungi</taxon>
        <taxon>Dikarya</taxon>
        <taxon>Ascomycota</taxon>
        <taxon>Pezizomycotina</taxon>
        <taxon>Dothideomycetes</taxon>
        <taxon>Pleosporomycetidae</taxon>
        <taxon>Pleosporales</taxon>
        <taxon>Massarineae</taxon>
        <taxon>Didymosphaeriaceae</taxon>
        <taxon>Karstenula</taxon>
    </lineage>
</organism>
<dbReference type="Gene3D" id="3.50.50.60">
    <property type="entry name" value="FAD/NAD(P)-binding domain"/>
    <property type="match status" value="1"/>
</dbReference>
<dbReference type="InterPro" id="IPR000172">
    <property type="entry name" value="GMC_OxRdtase_N"/>
</dbReference>